<dbReference type="AlphaFoldDB" id="A0A1E3RET9"/>
<accession>A0A1E3RET9</accession>
<sequence>MININCAVASQCCAVRAQAAGITGLGYTLRTAVTGTRSAEHILKVASTDFSEIGDRCNSLTAVPHPPDNGLQVDEVAHALACRIPADVLSHLIESHTLPSINGSHSLQQHTNRGGIVYVCACIACALLVRPALRFSRTLARPQLVASAHGRKRRTGRELSSTTAATFARIADAFLDIQLHERRNAV</sequence>
<reference evidence="2" key="1">
    <citation type="submission" date="2016-09" db="EMBL/GenBank/DDBJ databases">
        <authorList>
            <person name="Greninger A.L."/>
            <person name="Jerome K.R."/>
            <person name="Mcnair B."/>
            <person name="Wallis C."/>
            <person name="Fang F."/>
        </authorList>
    </citation>
    <scope>NUCLEOTIDE SEQUENCE [LARGE SCALE GENOMIC DNA]</scope>
    <source>
        <strain evidence="2">M6</strain>
    </source>
</reference>
<comment type="caution">
    <text evidence="1">The sequence shown here is derived from an EMBL/GenBank/DDBJ whole genome shotgun (WGS) entry which is preliminary data.</text>
</comment>
<protein>
    <submittedName>
        <fullName evidence="1">Uncharacterized protein</fullName>
    </submittedName>
</protein>
<evidence type="ECO:0000313" key="2">
    <source>
        <dbReference type="Proteomes" id="UP000094053"/>
    </source>
</evidence>
<gene>
    <name evidence="1" type="ORF">BHQ18_19740</name>
</gene>
<dbReference type="Proteomes" id="UP000094053">
    <property type="component" value="Unassembled WGS sequence"/>
</dbReference>
<organism evidence="1 2">
    <name type="scientific">Mycolicibacterium flavescens</name>
    <name type="common">Mycobacterium flavescens</name>
    <dbReference type="NCBI Taxonomy" id="1776"/>
    <lineage>
        <taxon>Bacteria</taxon>
        <taxon>Bacillati</taxon>
        <taxon>Actinomycetota</taxon>
        <taxon>Actinomycetes</taxon>
        <taxon>Mycobacteriales</taxon>
        <taxon>Mycobacteriaceae</taxon>
        <taxon>Mycolicibacterium</taxon>
    </lineage>
</organism>
<dbReference type="RefSeq" id="WP_041309918.1">
    <property type="nucleotide sequence ID" value="NZ_JACKUL010000023.1"/>
</dbReference>
<name>A0A1E3RET9_MYCFV</name>
<keyword evidence="2" id="KW-1185">Reference proteome</keyword>
<evidence type="ECO:0000313" key="1">
    <source>
        <dbReference type="EMBL" id="ODQ88373.1"/>
    </source>
</evidence>
<proteinExistence type="predicted"/>
<dbReference type="EMBL" id="MIHA01000015">
    <property type="protein sequence ID" value="ODQ88373.1"/>
    <property type="molecule type" value="Genomic_DNA"/>
</dbReference>